<proteinExistence type="inferred from homology"/>
<evidence type="ECO:0000256" key="4">
    <source>
        <dbReference type="ARBA" id="ARBA00022485"/>
    </source>
</evidence>
<dbReference type="SMART" id="SM00928">
    <property type="entry name" value="NADH_4Fe-4S"/>
    <property type="match status" value="1"/>
</dbReference>
<protein>
    <recommendedName>
        <fullName evidence="13">NADH-quinone oxidoreductase subunit F</fullName>
        <ecNumber evidence="13">7.1.1.-</ecNumber>
    </recommendedName>
</protein>
<evidence type="ECO:0000256" key="5">
    <source>
        <dbReference type="ARBA" id="ARBA00022630"/>
    </source>
</evidence>
<keyword evidence="4 13" id="KW-0004">4Fe-4S</keyword>
<dbReference type="SUPFAM" id="SSF142019">
    <property type="entry name" value="Nqo1 FMN-binding domain-like"/>
    <property type="match status" value="1"/>
</dbReference>
<keyword evidence="10 13" id="KW-0411">Iron-sulfur</keyword>
<keyword evidence="11 13" id="KW-0520">NAD</keyword>
<reference evidence="15" key="1">
    <citation type="journal article" date="2005" name="Environ. Microbiol.">
        <title>Genetic and functional properties of uncultivated thermophilic crenarchaeotes from a subsurface gold mine as revealed by analysis of genome fragments.</title>
        <authorList>
            <person name="Nunoura T."/>
            <person name="Hirayama H."/>
            <person name="Takami H."/>
            <person name="Oida H."/>
            <person name="Nishi S."/>
            <person name="Shimamura S."/>
            <person name="Suzuki Y."/>
            <person name="Inagaki F."/>
            <person name="Takai K."/>
            <person name="Nealson K.H."/>
            <person name="Horikoshi K."/>
        </authorList>
    </citation>
    <scope>NUCLEOTIDE SEQUENCE</scope>
</reference>
<evidence type="ECO:0000259" key="14">
    <source>
        <dbReference type="SMART" id="SM00928"/>
    </source>
</evidence>
<dbReference type="InterPro" id="IPR001949">
    <property type="entry name" value="NADH-UbQ_OxRdtase_51kDa_CS"/>
</dbReference>
<feature type="domain" description="NADH-ubiquinone oxidoreductase 51kDa subunit iron-sulphur binding" evidence="14">
    <location>
        <begin position="352"/>
        <end position="397"/>
    </location>
</feature>
<dbReference type="GO" id="GO:0008137">
    <property type="term" value="F:NADH dehydrogenase (ubiquinone) activity"/>
    <property type="evidence" value="ECO:0007669"/>
    <property type="project" value="InterPro"/>
</dbReference>
<dbReference type="InterPro" id="IPR019575">
    <property type="entry name" value="Nuop51_4Fe4S-bd"/>
</dbReference>
<keyword evidence="8" id="KW-1278">Translocase</keyword>
<comment type="similarity">
    <text evidence="3 13">Belongs to the complex I 51 kDa subunit family.</text>
</comment>
<evidence type="ECO:0000256" key="13">
    <source>
        <dbReference type="RuleBase" id="RU364066"/>
    </source>
</evidence>
<dbReference type="InterPro" id="IPR050837">
    <property type="entry name" value="ComplexI_51kDa_subunit"/>
</dbReference>
<dbReference type="Gene3D" id="1.20.1440.230">
    <property type="entry name" value="NADH-ubiquinone oxidoreductase 51kDa subunit, iron-sulphur binding domain"/>
    <property type="match status" value="1"/>
</dbReference>
<comment type="cofactor">
    <cofactor evidence="2 13">
        <name>[4Fe-4S] cluster</name>
        <dbReference type="ChEBI" id="CHEBI:49883"/>
    </cofactor>
</comment>
<dbReference type="SUPFAM" id="SSF140490">
    <property type="entry name" value="Nqo1C-terminal domain-like"/>
    <property type="match status" value="1"/>
</dbReference>
<keyword evidence="7 13" id="KW-0479">Metal-binding</keyword>
<dbReference type="AlphaFoldDB" id="H5SGM0"/>
<keyword evidence="6 13" id="KW-0288">FMN</keyword>
<dbReference type="EMBL" id="AP011715">
    <property type="protein sequence ID" value="BAL55306.1"/>
    <property type="molecule type" value="Genomic_DNA"/>
</dbReference>
<evidence type="ECO:0000256" key="7">
    <source>
        <dbReference type="ARBA" id="ARBA00022723"/>
    </source>
</evidence>
<dbReference type="SUPFAM" id="SSF142984">
    <property type="entry name" value="Nqo1 middle domain-like"/>
    <property type="match status" value="1"/>
</dbReference>
<dbReference type="NCBIfam" id="NF010120">
    <property type="entry name" value="PRK13596.1"/>
    <property type="match status" value="1"/>
</dbReference>
<dbReference type="InterPro" id="IPR037225">
    <property type="entry name" value="Nuo51_FMN-bd_sf"/>
</dbReference>
<evidence type="ECO:0000256" key="3">
    <source>
        <dbReference type="ARBA" id="ARBA00007523"/>
    </source>
</evidence>
<keyword evidence="5 13" id="KW-0285">Flavoprotein</keyword>
<evidence type="ECO:0000313" key="15">
    <source>
        <dbReference type="EMBL" id="BAL55306.1"/>
    </source>
</evidence>
<dbReference type="PANTHER" id="PTHR11780:SF10">
    <property type="entry name" value="NADH DEHYDROGENASE [UBIQUINONE] FLAVOPROTEIN 1, MITOCHONDRIAL"/>
    <property type="match status" value="1"/>
</dbReference>
<dbReference type="Pfam" id="PF10589">
    <property type="entry name" value="NADH_4Fe-4S"/>
    <property type="match status" value="1"/>
</dbReference>
<keyword evidence="9 13" id="KW-0408">Iron</keyword>
<dbReference type="Gene3D" id="3.40.50.11540">
    <property type="entry name" value="NADH-ubiquinone oxidoreductase 51kDa subunit"/>
    <property type="match status" value="1"/>
</dbReference>
<dbReference type="NCBIfam" id="TIGR01959">
    <property type="entry name" value="nuoF_fam"/>
    <property type="match status" value="1"/>
</dbReference>
<evidence type="ECO:0000256" key="1">
    <source>
        <dbReference type="ARBA" id="ARBA00001917"/>
    </source>
</evidence>
<dbReference type="GO" id="GO:0051287">
    <property type="term" value="F:NAD binding"/>
    <property type="evidence" value="ECO:0007669"/>
    <property type="project" value="UniProtKB-UniRule"/>
</dbReference>
<dbReference type="FunFam" id="3.40.50.11540:FF:000001">
    <property type="entry name" value="NADH dehydrogenase [ubiquinone] flavoprotein 1, mitochondrial"/>
    <property type="match status" value="1"/>
</dbReference>
<evidence type="ECO:0000256" key="8">
    <source>
        <dbReference type="ARBA" id="ARBA00022967"/>
    </source>
</evidence>
<name>H5SGM0_9BACT</name>
<comment type="function">
    <text evidence="13">NDH-1 shuttles electrons from NADH, via FMN and iron-sulfur (Fe-S) centers, to quinones in the respiratory chain.</text>
</comment>
<evidence type="ECO:0000256" key="12">
    <source>
        <dbReference type="ARBA" id="ARBA00047712"/>
    </source>
</evidence>
<gene>
    <name evidence="15" type="ORF">HGMM_F27B02C08</name>
</gene>
<dbReference type="InterPro" id="IPR011537">
    <property type="entry name" value="NADH-UbQ_OxRdtase_suF"/>
</dbReference>
<dbReference type="GO" id="GO:0045333">
    <property type="term" value="P:cellular respiration"/>
    <property type="evidence" value="ECO:0007669"/>
    <property type="project" value="TreeGrafter"/>
</dbReference>
<keyword evidence="13" id="KW-0874">Quinone</keyword>
<dbReference type="FunFam" id="1.20.1440.230:FF:000001">
    <property type="entry name" value="Mitochondrial NADH dehydrogenase flavoprotein 1"/>
    <property type="match status" value="1"/>
</dbReference>
<evidence type="ECO:0000256" key="6">
    <source>
        <dbReference type="ARBA" id="ARBA00022643"/>
    </source>
</evidence>
<dbReference type="PROSITE" id="PS00645">
    <property type="entry name" value="COMPLEX1_51K_2"/>
    <property type="match status" value="1"/>
</dbReference>
<comment type="catalytic activity">
    <reaction evidence="12 13">
        <text>a quinone + NADH + 5 H(+)(in) = a quinol + NAD(+) + 4 H(+)(out)</text>
        <dbReference type="Rhea" id="RHEA:57888"/>
        <dbReference type="ChEBI" id="CHEBI:15378"/>
        <dbReference type="ChEBI" id="CHEBI:24646"/>
        <dbReference type="ChEBI" id="CHEBI:57540"/>
        <dbReference type="ChEBI" id="CHEBI:57945"/>
        <dbReference type="ChEBI" id="CHEBI:132124"/>
    </reaction>
</comment>
<dbReference type="GO" id="GO:0010181">
    <property type="term" value="F:FMN binding"/>
    <property type="evidence" value="ECO:0007669"/>
    <property type="project" value="InterPro"/>
</dbReference>
<dbReference type="Gene3D" id="6.10.250.1450">
    <property type="match status" value="1"/>
</dbReference>
<organism evidence="15">
    <name type="scientific">uncultured Chlorobiota bacterium</name>
    <dbReference type="NCBI Taxonomy" id="156405"/>
    <lineage>
        <taxon>Bacteria</taxon>
        <taxon>Pseudomonadati</taxon>
        <taxon>Chlorobiota</taxon>
        <taxon>environmental samples</taxon>
    </lineage>
</organism>
<comment type="cofactor">
    <cofactor evidence="1 13">
        <name>FMN</name>
        <dbReference type="ChEBI" id="CHEBI:58210"/>
    </cofactor>
</comment>
<evidence type="ECO:0000256" key="11">
    <source>
        <dbReference type="ARBA" id="ARBA00023027"/>
    </source>
</evidence>
<dbReference type="PROSITE" id="PS00644">
    <property type="entry name" value="COMPLEX1_51K_1"/>
    <property type="match status" value="1"/>
</dbReference>
<dbReference type="GO" id="GO:0048038">
    <property type="term" value="F:quinone binding"/>
    <property type="evidence" value="ECO:0007669"/>
    <property type="project" value="UniProtKB-KW"/>
</dbReference>
<dbReference type="Pfam" id="PF01512">
    <property type="entry name" value="Complex1_51K"/>
    <property type="match status" value="1"/>
</dbReference>
<dbReference type="InterPro" id="IPR019554">
    <property type="entry name" value="Soluble_ligand-bd"/>
</dbReference>
<dbReference type="Pfam" id="PF10531">
    <property type="entry name" value="SLBB"/>
    <property type="match status" value="1"/>
</dbReference>
<dbReference type="PANTHER" id="PTHR11780">
    <property type="entry name" value="NADH-UBIQUINONE OXIDOREDUCTASE FLAVOPROTEIN 1 NDUFV1"/>
    <property type="match status" value="1"/>
</dbReference>
<evidence type="ECO:0000256" key="10">
    <source>
        <dbReference type="ARBA" id="ARBA00023014"/>
    </source>
</evidence>
<dbReference type="InterPro" id="IPR037207">
    <property type="entry name" value="Nuop51_4Fe4S-bd_sf"/>
</dbReference>
<dbReference type="InterPro" id="IPR011538">
    <property type="entry name" value="Nuo51_FMN-bd"/>
</dbReference>
<accession>H5SGM0</accession>
<dbReference type="GO" id="GO:0046872">
    <property type="term" value="F:metal ion binding"/>
    <property type="evidence" value="ECO:0007669"/>
    <property type="project" value="UniProtKB-KW"/>
</dbReference>
<dbReference type="GO" id="GO:0003954">
    <property type="term" value="F:NADH dehydrogenase activity"/>
    <property type="evidence" value="ECO:0007669"/>
    <property type="project" value="TreeGrafter"/>
</dbReference>
<reference evidence="15" key="2">
    <citation type="journal article" date="2012" name="PLoS ONE">
        <title>A Deeply Branching Thermophilic Bacterium with an Ancient Acetyl-CoA Pathway Dominates a Subsurface Ecosystem.</title>
        <authorList>
            <person name="Takami H."/>
            <person name="Noguchi H."/>
            <person name="Takaki Y."/>
            <person name="Uchiyama I."/>
            <person name="Toyoda A."/>
            <person name="Nishi S."/>
            <person name="Chee G.-J."/>
            <person name="Arai W."/>
            <person name="Nunoura T."/>
            <person name="Itoh T."/>
            <person name="Hattori M."/>
            <person name="Takai K."/>
        </authorList>
    </citation>
    <scope>NUCLEOTIDE SEQUENCE</scope>
</reference>
<sequence>MSAVLEGLLRKALFLCPFHTRLSLMTPKLLLPDIPQLHRLEVYLQHGGYDAFRKALQMTPEEVIEEVKRSGLRGRGGACFPTGLKWSFMPKDTDKPKYLVVNADESEPGSFKDRQILEHNPHQLIEGILIAGYAMGITKAFVYIRGEYHRWYRLLEQALREAYEKGLVGERMRQTFGTAYSLDIVLHKGAGAYICGEETALMESIEGKRGYPRFKPPFPAQRGLWGMPTTINNVETIAAVPAIIRLGGAEYAKIGAPGHPGTILYGLSGHINRPGVYELPTGTLLTELLFEVGGGIPGGKRVKAVIPGGSSMPPLRGDEIEGVHMDEESLKQLGTHIGTAGIIVMDEDTDLVRVTWRIARFYHHESCGQCTPCREGCGWLEKVLHRFLVGEATSHDVQLLVDICNQMEGNTICALADAAAWAVRGFVTKFREEFEARCKPHREFVPLNVVHGLRRSAFPLGKEVSSTPS</sequence>
<dbReference type="Gene3D" id="3.10.20.600">
    <property type="match status" value="1"/>
</dbReference>
<dbReference type="EC" id="7.1.1.-" evidence="13"/>
<evidence type="ECO:0000256" key="9">
    <source>
        <dbReference type="ARBA" id="ARBA00023004"/>
    </source>
</evidence>
<dbReference type="GO" id="GO:0051539">
    <property type="term" value="F:4 iron, 4 sulfur cluster binding"/>
    <property type="evidence" value="ECO:0007669"/>
    <property type="project" value="UniProtKB-UniRule"/>
</dbReference>
<evidence type="ECO:0000256" key="2">
    <source>
        <dbReference type="ARBA" id="ARBA00001966"/>
    </source>
</evidence>